<dbReference type="Proteomes" id="UP000238479">
    <property type="component" value="Chromosome 1"/>
</dbReference>
<name>A0A2P6S7H1_ROSCH</name>
<evidence type="ECO:0000313" key="1">
    <source>
        <dbReference type="EMBL" id="PRQ54618.1"/>
    </source>
</evidence>
<organism evidence="1 2">
    <name type="scientific">Rosa chinensis</name>
    <name type="common">China rose</name>
    <dbReference type="NCBI Taxonomy" id="74649"/>
    <lineage>
        <taxon>Eukaryota</taxon>
        <taxon>Viridiplantae</taxon>
        <taxon>Streptophyta</taxon>
        <taxon>Embryophyta</taxon>
        <taxon>Tracheophyta</taxon>
        <taxon>Spermatophyta</taxon>
        <taxon>Magnoliopsida</taxon>
        <taxon>eudicotyledons</taxon>
        <taxon>Gunneridae</taxon>
        <taxon>Pentapetalae</taxon>
        <taxon>rosids</taxon>
        <taxon>fabids</taxon>
        <taxon>Rosales</taxon>
        <taxon>Rosaceae</taxon>
        <taxon>Rosoideae</taxon>
        <taxon>Rosoideae incertae sedis</taxon>
        <taxon>Rosa</taxon>
    </lineage>
</organism>
<dbReference type="AlphaFoldDB" id="A0A2P6S7H1"/>
<protein>
    <submittedName>
        <fullName evidence="1">Uncharacterized protein</fullName>
    </submittedName>
</protein>
<keyword evidence="2" id="KW-1185">Reference proteome</keyword>
<proteinExistence type="predicted"/>
<comment type="caution">
    <text evidence="1">The sequence shown here is derived from an EMBL/GenBank/DDBJ whole genome shotgun (WGS) entry which is preliminary data.</text>
</comment>
<evidence type="ECO:0000313" key="2">
    <source>
        <dbReference type="Proteomes" id="UP000238479"/>
    </source>
</evidence>
<gene>
    <name evidence="1" type="ORF">RchiOBHm_Chr1g0315681</name>
</gene>
<dbReference type="Gramene" id="PRQ54618">
    <property type="protein sequence ID" value="PRQ54618"/>
    <property type="gene ID" value="RchiOBHm_Chr1g0315681"/>
</dbReference>
<reference evidence="1 2" key="1">
    <citation type="journal article" date="2018" name="Nat. Genet.">
        <title>The Rosa genome provides new insights in the design of modern roses.</title>
        <authorList>
            <person name="Bendahmane M."/>
        </authorList>
    </citation>
    <scope>NUCLEOTIDE SEQUENCE [LARGE SCALE GENOMIC DNA]</scope>
    <source>
        <strain evidence="2">cv. Old Blush</strain>
    </source>
</reference>
<accession>A0A2P6S7H1</accession>
<sequence length="52" mass="6158">MTTNEVKFSEAMSSMPRQWRHFSFSIRSWIYGSMVSRLVFPQAIMRGENGER</sequence>
<dbReference type="EMBL" id="PDCK01000039">
    <property type="protein sequence ID" value="PRQ54618.1"/>
    <property type="molecule type" value="Genomic_DNA"/>
</dbReference>